<evidence type="ECO:0000256" key="1">
    <source>
        <dbReference type="SAM" id="SignalP"/>
    </source>
</evidence>
<sequence>MGKRKMIAFLATMMVVTSIPGSIFATEGENSSTESVQEAVTEVTAPSIFTAFTDITNHWGKADIVNAATKGYVNGYVDQTFKPNQAVSRAEFIKMAVSAIGFTLEQREGPWYTSYVEAAFINNVINESEYIDYNVAMTRLEMARAAVRAAGLTATTDGEYMVIATKNGLIHGTGKGNLDMLATTTRAQSVVIIERILKVRAGETLPVDEEAIKNAEDLANAKLDPWGRVIRTTNLPKNAQDFQYILADIPNEMYEMPYDDSLAFSGIYSLKTNKMTNYLEYDKSFIDRAVKNTEDYFDLILNIDYQKIDYSWANEVQALLSKDGTSDLARKNRLNKMKKYVDWVKKNKIVTKGSVKAEPSMLYEFGYLYMRNSFEFTILSAPKAYLYMRNSFEFTILSAPKAAFNWEDHLLDWSIFYDQTWNMSFIKNKVGVEFKGYMDITLIGDYFRLSSGGADISDHYKLL</sequence>
<reference evidence="3 4" key="1">
    <citation type="submission" date="2018-12" db="EMBL/GenBank/DDBJ databases">
        <authorList>
            <person name="Sun L."/>
            <person name="Chen Z."/>
        </authorList>
    </citation>
    <scope>NUCLEOTIDE SEQUENCE [LARGE SCALE GENOMIC DNA]</scope>
    <source>
        <strain evidence="3 4">DSM 15890</strain>
    </source>
</reference>
<name>A0A433XU24_9BACL</name>
<evidence type="ECO:0000259" key="2">
    <source>
        <dbReference type="PROSITE" id="PS51272"/>
    </source>
</evidence>
<feature type="domain" description="SLH" evidence="2">
    <location>
        <begin position="47"/>
        <end position="110"/>
    </location>
</feature>
<dbReference type="PROSITE" id="PS51272">
    <property type="entry name" value="SLH"/>
    <property type="match status" value="1"/>
</dbReference>
<feature type="chain" id="PRO_5019067685" evidence="1">
    <location>
        <begin position="26"/>
        <end position="463"/>
    </location>
</feature>
<proteinExistence type="predicted"/>
<evidence type="ECO:0000313" key="3">
    <source>
        <dbReference type="EMBL" id="RUT37755.1"/>
    </source>
</evidence>
<dbReference type="Pfam" id="PF00395">
    <property type="entry name" value="SLH"/>
    <property type="match status" value="1"/>
</dbReference>
<dbReference type="Proteomes" id="UP000279446">
    <property type="component" value="Unassembled WGS sequence"/>
</dbReference>
<dbReference type="AlphaFoldDB" id="A0A433XU24"/>
<feature type="signal peptide" evidence="1">
    <location>
        <begin position="1"/>
        <end position="25"/>
    </location>
</feature>
<keyword evidence="1" id="KW-0732">Signal</keyword>
<comment type="caution">
    <text evidence="3">The sequence shown here is derived from an EMBL/GenBank/DDBJ whole genome shotgun (WGS) entry which is preliminary data.</text>
</comment>
<evidence type="ECO:0000313" key="4">
    <source>
        <dbReference type="Proteomes" id="UP000279446"/>
    </source>
</evidence>
<keyword evidence="4" id="KW-1185">Reference proteome</keyword>
<dbReference type="OrthoDB" id="5845122at2"/>
<dbReference type="InterPro" id="IPR001119">
    <property type="entry name" value="SLH_dom"/>
</dbReference>
<accession>A0A433XU24</accession>
<gene>
    <name evidence="3" type="ORF">EJP82_27790</name>
</gene>
<organism evidence="3 4">
    <name type="scientific">Paenibacillus anaericanus</name>
    <dbReference type="NCBI Taxonomy" id="170367"/>
    <lineage>
        <taxon>Bacteria</taxon>
        <taxon>Bacillati</taxon>
        <taxon>Bacillota</taxon>
        <taxon>Bacilli</taxon>
        <taxon>Bacillales</taxon>
        <taxon>Paenibacillaceae</taxon>
        <taxon>Paenibacillus</taxon>
    </lineage>
</organism>
<dbReference type="EMBL" id="RZNY01000074">
    <property type="protein sequence ID" value="RUT37755.1"/>
    <property type="molecule type" value="Genomic_DNA"/>
</dbReference>
<protein>
    <submittedName>
        <fullName evidence="3">S-layer homology domain-containing protein</fullName>
    </submittedName>
</protein>